<evidence type="ECO:0000313" key="2">
    <source>
        <dbReference type="EMBL" id="ABK20881.1"/>
    </source>
</evidence>
<proteinExistence type="evidence at transcript level"/>
<dbReference type="EMBL" id="EF085691">
    <property type="protein sequence ID" value="ABK24987.1"/>
    <property type="molecule type" value="mRNA"/>
</dbReference>
<feature type="region of interest" description="Disordered" evidence="1">
    <location>
        <begin position="1"/>
        <end position="44"/>
    </location>
</feature>
<accession>A9NJS0</accession>
<organism evidence="2">
    <name type="scientific">Picea sitchensis</name>
    <name type="common">Sitka spruce</name>
    <name type="synonym">Pinus sitchensis</name>
    <dbReference type="NCBI Taxonomy" id="3332"/>
    <lineage>
        <taxon>Eukaryota</taxon>
        <taxon>Viridiplantae</taxon>
        <taxon>Streptophyta</taxon>
        <taxon>Embryophyta</taxon>
        <taxon>Tracheophyta</taxon>
        <taxon>Spermatophyta</taxon>
        <taxon>Pinopsida</taxon>
        <taxon>Pinidae</taxon>
        <taxon>Conifers I</taxon>
        <taxon>Pinales</taxon>
        <taxon>Pinaceae</taxon>
        <taxon>Picea</taxon>
    </lineage>
</organism>
<feature type="compositionally biased region" description="Basic and acidic residues" evidence="1">
    <location>
        <begin position="1"/>
        <end position="21"/>
    </location>
</feature>
<evidence type="ECO:0000256" key="1">
    <source>
        <dbReference type="SAM" id="MobiDB-lite"/>
    </source>
</evidence>
<dbReference type="EMBL" id="EF081478">
    <property type="protein sequence ID" value="ABK20881.1"/>
    <property type="molecule type" value="mRNA"/>
</dbReference>
<name>A9NJS0_PICSI</name>
<sequence length="44" mass="4816">MVADERWKANTETHKMTRNGREVGTSAIEGAVEKTSKDVSAPNL</sequence>
<protein>
    <submittedName>
        <fullName evidence="2">Uncharacterized protein</fullName>
    </submittedName>
</protein>
<reference evidence="2" key="1">
    <citation type="journal article" date="2008" name="BMC Genomics">
        <title>A conifer genomics resource of 200,000 spruce (Picea spp.) ESTs and 6,464 high-quality, sequence-finished full-length cDNAs for Sitka spruce (Picea sitchensis).</title>
        <authorList>
            <person name="Ralph S.G."/>
            <person name="Chun H.J."/>
            <person name="Kolosova N."/>
            <person name="Cooper D."/>
            <person name="Oddy C."/>
            <person name="Ritland C.E."/>
            <person name="Kirkpatrick R."/>
            <person name="Moore R."/>
            <person name="Barber S."/>
            <person name="Holt R.A."/>
            <person name="Jones S.J."/>
            <person name="Marra M.A."/>
            <person name="Douglas C.J."/>
            <person name="Ritland K."/>
            <person name="Bohlmann J."/>
        </authorList>
    </citation>
    <scope>NUCLEOTIDE SEQUENCE</scope>
    <source>
        <tissue evidence="2">Bark</tissue>
    </source>
</reference>
<dbReference type="AlphaFoldDB" id="A9NJS0"/>